<name>A0A6M1U085_9RHOB</name>
<keyword evidence="3 6" id="KW-0812">Transmembrane</keyword>
<dbReference type="GO" id="GO:0015171">
    <property type="term" value="F:amino acid transmembrane transporter activity"/>
    <property type="evidence" value="ECO:0007669"/>
    <property type="project" value="TreeGrafter"/>
</dbReference>
<keyword evidence="4 6" id="KW-1133">Transmembrane helix</keyword>
<evidence type="ECO:0000256" key="3">
    <source>
        <dbReference type="ARBA" id="ARBA00022692"/>
    </source>
</evidence>
<feature type="transmembrane region" description="Helical" evidence="6">
    <location>
        <begin position="13"/>
        <end position="33"/>
    </location>
</feature>
<evidence type="ECO:0000256" key="6">
    <source>
        <dbReference type="SAM" id="Phobius"/>
    </source>
</evidence>
<dbReference type="PANTHER" id="PTHR30086:SF20">
    <property type="entry name" value="ARGININE EXPORTER PROTEIN ARGO-RELATED"/>
    <property type="match status" value="1"/>
</dbReference>
<protein>
    <submittedName>
        <fullName evidence="7">LysE family translocator</fullName>
    </submittedName>
</protein>
<keyword evidence="8" id="KW-1185">Reference proteome</keyword>
<accession>A0A6M1U085</accession>
<gene>
    <name evidence="7" type="ORF">G5V65_01095</name>
</gene>
<evidence type="ECO:0000256" key="1">
    <source>
        <dbReference type="ARBA" id="ARBA00004651"/>
    </source>
</evidence>
<keyword evidence="5 6" id="KW-0472">Membrane</keyword>
<comment type="subcellular location">
    <subcellularLocation>
        <location evidence="1">Cell membrane</location>
        <topology evidence="1">Multi-pass membrane protein</topology>
    </subcellularLocation>
</comment>
<reference evidence="7 8" key="1">
    <citation type="submission" date="2020-02" db="EMBL/GenBank/DDBJ databases">
        <title>Rhodobacter translucens sp. nov., a novel bacterium isolated from activated sludge.</title>
        <authorList>
            <person name="Liu J."/>
        </authorList>
    </citation>
    <scope>NUCLEOTIDE SEQUENCE [LARGE SCALE GENOMIC DNA]</scope>
    <source>
        <strain evidence="7 8">HX-7-19</strain>
    </source>
</reference>
<feature type="transmembrane region" description="Helical" evidence="6">
    <location>
        <begin position="45"/>
        <end position="72"/>
    </location>
</feature>
<keyword evidence="2" id="KW-1003">Cell membrane</keyword>
<feature type="transmembrane region" description="Helical" evidence="6">
    <location>
        <begin position="190"/>
        <end position="207"/>
    </location>
</feature>
<dbReference type="Pfam" id="PF01810">
    <property type="entry name" value="LysE"/>
    <property type="match status" value="1"/>
</dbReference>
<dbReference type="EMBL" id="JAALFE010000001">
    <property type="protein sequence ID" value="NGQ89475.1"/>
    <property type="molecule type" value="Genomic_DNA"/>
</dbReference>
<evidence type="ECO:0000256" key="2">
    <source>
        <dbReference type="ARBA" id="ARBA00022475"/>
    </source>
</evidence>
<dbReference type="GO" id="GO:0005886">
    <property type="term" value="C:plasma membrane"/>
    <property type="evidence" value="ECO:0007669"/>
    <property type="project" value="UniProtKB-SubCell"/>
</dbReference>
<dbReference type="Proteomes" id="UP000474758">
    <property type="component" value="Unassembled WGS sequence"/>
</dbReference>
<evidence type="ECO:0000313" key="7">
    <source>
        <dbReference type="EMBL" id="NGQ89475.1"/>
    </source>
</evidence>
<organism evidence="7 8">
    <name type="scientific">Paragemmobacter kunshanensis</name>
    <dbReference type="NCBI Taxonomy" id="2583234"/>
    <lineage>
        <taxon>Bacteria</taxon>
        <taxon>Pseudomonadati</taxon>
        <taxon>Pseudomonadota</taxon>
        <taxon>Alphaproteobacteria</taxon>
        <taxon>Rhodobacterales</taxon>
        <taxon>Paracoccaceae</taxon>
        <taxon>Paragemmobacter</taxon>
    </lineage>
</organism>
<dbReference type="InterPro" id="IPR001123">
    <property type="entry name" value="LeuE-type"/>
</dbReference>
<evidence type="ECO:0000313" key="8">
    <source>
        <dbReference type="Proteomes" id="UP000474758"/>
    </source>
</evidence>
<dbReference type="AlphaFoldDB" id="A0A6M1U085"/>
<feature type="transmembrane region" description="Helical" evidence="6">
    <location>
        <begin position="151"/>
        <end position="178"/>
    </location>
</feature>
<comment type="caution">
    <text evidence="7">The sequence shown here is derived from an EMBL/GenBank/DDBJ whole genome shotgun (WGS) entry which is preliminary data.</text>
</comment>
<sequence>MADVLTLIPMADLLAFLAAGIVLNLTPGADVIFATACGIAGGPRVGAVAGLGVGFGGLFHVGLAAVGVSALIAAHPAALIVLKLAGAGYLLWLAWGSWRAAGRAQAAGAGEIRARLALWRGFVTNALNPKVALFVLAFLPQFTDAARGPVWLQIVVLGALFTLTGTVITAGYGALAGLAGQRLAARMGMMNKVAAGLLFLLALRMAWG</sequence>
<feature type="transmembrane region" description="Helical" evidence="6">
    <location>
        <begin position="78"/>
        <end position="96"/>
    </location>
</feature>
<evidence type="ECO:0000256" key="4">
    <source>
        <dbReference type="ARBA" id="ARBA00022989"/>
    </source>
</evidence>
<proteinExistence type="predicted"/>
<dbReference type="PANTHER" id="PTHR30086">
    <property type="entry name" value="ARGININE EXPORTER PROTEIN ARGO"/>
    <property type="match status" value="1"/>
</dbReference>
<evidence type="ECO:0000256" key="5">
    <source>
        <dbReference type="ARBA" id="ARBA00023136"/>
    </source>
</evidence>
<feature type="transmembrane region" description="Helical" evidence="6">
    <location>
        <begin position="117"/>
        <end position="139"/>
    </location>
</feature>